<accession>A0ABP8DRH6</accession>
<evidence type="ECO:0000313" key="2">
    <source>
        <dbReference type="EMBL" id="GAA4262510.1"/>
    </source>
</evidence>
<protein>
    <recommendedName>
        <fullName evidence="4">DUF4328 domain-containing protein</fullName>
    </recommendedName>
</protein>
<gene>
    <name evidence="2" type="ORF">GCM10022255_099420</name>
</gene>
<evidence type="ECO:0000313" key="3">
    <source>
        <dbReference type="Proteomes" id="UP001500620"/>
    </source>
</evidence>
<proteinExistence type="predicted"/>
<feature type="transmembrane region" description="Helical" evidence="1">
    <location>
        <begin position="221"/>
        <end position="245"/>
    </location>
</feature>
<evidence type="ECO:0008006" key="4">
    <source>
        <dbReference type="Google" id="ProtNLM"/>
    </source>
</evidence>
<feature type="transmembrane region" description="Helical" evidence="1">
    <location>
        <begin position="182"/>
        <end position="201"/>
    </location>
</feature>
<dbReference type="EMBL" id="BAABAT010000052">
    <property type="protein sequence ID" value="GAA4262510.1"/>
    <property type="molecule type" value="Genomic_DNA"/>
</dbReference>
<keyword evidence="3" id="KW-1185">Reference proteome</keyword>
<name>A0ABP8DRH6_9ACTN</name>
<reference evidence="3" key="1">
    <citation type="journal article" date="2019" name="Int. J. Syst. Evol. Microbiol.">
        <title>The Global Catalogue of Microorganisms (GCM) 10K type strain sequencing project: providing services to taxonomists for standard genome sequencing and annotation.</title>
        <authorList>
            <consortium name="The Broad Institute Genomics Platform"/>
            <consortium name="The Broad Institute Genome Sequencing Center for Infectious Disease"/>
            <person name="Wu L."/>
            <person name="Ma J."/>
        </authorList>
    </citation>
    <scope>NUCLEOTIDE SEQUENCE [LARGE SCALE GENOMIC DNA]</scope>
    <source>
        <strain evidence="3">JCM 17441</strain>
    </source>
</reference>
<feature type="transmembrane region" description="Helical" evidence="1">
    <location>
        <begin position="84"/>
        <end position="107"/>
    </location>
</feature>
<feature type="transmembrane region" description="Helical" evidence="1">
    <location>
        <begin position="142"/>
        <end position="161"/>
    </location>
</feature>
<evidence type="ECO:0000256" key="1">
    <source>
        <dbReference type="SAM" id="Phobius"/>
    </source>
</evidence>
<keyword evidence="1" id="KW-0472">Membrane</keyword>
<dbReference type="Proteomes" id="UP001500620">
    <property type="component" value="Unassembled WGS sequence"/>
</dbReference>
<keyword evidence="1" id="KW-1133">Transmembrane helix</keyword>
<organism evidence="2 3">
    <name type="scientific">Dactylosporangium darangshiense</name>
    <dbReference type="NCBI Taxonomy" id="579108"/>
    <lineage>
        <taxon>Bacteria</taxon>
        <taxon>Bacillati</taxon>
        <taxon>Actinomycetota</taxon>
        <taxon>Actinomycetes</taxon>
        <taxon>Micromonosporales</taxon>
        <taxon>Micromonosporaceae</taxon>
        <taxon>Dactylosporangium</taxon>
    </lineage>
</organism>
<keyword evidence="1" id="KW-0812">Transmembrane</keyword>
<sequence length="259" mass="28563">MHCVTCGAPGHDTRGAILCVHHGGVPSAAFVAALVGGQPPSPLPNQPPNPWLTPTKAPDEVLDRLDELDAIDELEEKPPAALRVYTWLFVVVTTLHAVLLVVDVLVLRREDAVLRAYEVEPSTLDRPATQAVFALVDRVGEAVTVALWVTLLMFAVWFGVVGRVTDRLGHDRRTVLRHWTYLGWRLALIPLVVYLFAEAARDEGRPADRSAFVAEALSVNHTAIMFASLRIVMLGLLCAFVVVVWRRLNPREPVLPPPY</sequence>
<comment type="caution">
    <text evidence="2">The sequence shown here is derived from an EMBL/GenBank/DDBJ whole genome shotgun (WGS) entry which is preliminary data.</text>
</comment>